<dbReference type="PANTHER" id="PTHR48090:SF10">
    <property type="entry name" value="GLUCOSYL-3-PHOSPHOGLYCERATE SYNTHASE"/>
    <property type="match status" value="1"/>
</dbReference>
<keyword evidence="5" id="KW-0460">Magnesium</keyword>
<dbReference type="OrthoDB" id="396512at2"/>
<dbReference type="GO" id="GO:0016757">
    <property type="term" value="F:glycosyltransferase activity"/>
    <property type="evidence" value="ECO:0007669"/>
    <property type="project" value="UniProtKB-KW"/>
</dbReference>
<evidence type="ECO:0000256" key="1">
    <source>
        <dbReference type="ARBA" id="ARBA00001946"/>
    </source>
</evidence>
<evidence type="ECO:0000256" key="9">
    <source>
        <dbReference type="ARBA" id="ARBA00048997"/>
    </source>
</evidence>
<evidence type="ECO:0000256" key="6">
    <source>
        <dbReference type="ARBA" id="ARBA00039022"/>
    </source>
</evidence>
<dbReference type="InterPro" id="IPR029044">
    <property type="entry name" value="Nucleotide-diphossugar_trans"/>
</dbReference>
<evidence type="ECO:0000256" key="3">
    <source>
        <dbReference type="ARBA" id="ARBA00022676"/>
    </source>
</evidence>
<evidence type="ECO:0000256" key="7">
    <source>
        <dbReference type="ARBA" id="ARBA00040894"/>
    </source>
</evidence>
<keyword evidence="4 11" id="KW-0808">Transferase</keyword>
<name>A0A235BCX2_9BACL</name>
<evidence type="ECO:0000256" key="5">
    <source>
        <dbReference type="ARBA" id="ARBA00022842"/>
    </source>
</evidence>
<dbReference type="Proteomes" id="UP000215459">
    <property type="component" value="Unassembled WGS sequence"/>
</dbReference>
<sequence>MKGKAAVSAIIPAYNEAERIEATLEGVRSIPEVDEVIVVDDGSEDFTSPIARRYADSVIRLPSNCGKGTAMREGVRCAAGEVLLFVDADLKEHAKLCGSLLVPLLRKDADMTIARFPPSLRKGGFGLVKGVARSGVLWLTGVKLDATLSGQRAVRREVWESLDYFPAGFGVELGLTVHALQSGYTVREVPLPIRHRETGRDWQGFRHRGKQLMEVLSTLFRLWRLPA</sequence>
<organism evidence="11 12">
    <name type="scientific">Paludifilum halophilum</name>
    <dbReference type="NCBI Taxonomy" id="1642702"/>
    <lineage>
        <taxon>Bacteria</taxon>
        <taxon>Bacillati</taxon>
        <taxon>Bacillota</taxon>
        <taxon>Bacilli</taxon>
        <taxon>Bacillales</taxon>
        <taxon>Thermoactinomycetaceae</taxon>
        <taxon>Paludifilum</taxon>
    </lineage>
</organism>
<dbReference type="InterPro" id="IPR001173">
    <property type="entry name" value="Glyco_trans_2-like"/>
</dbReference>
<dbReference type="EC" id="2.4.1.266" evidence="6"/>
<accession>A0A235BCX2</accession>
<dbReference type="AlphaFoldDB" id="A0A235BCX2"/>
<comment type="similarity">
    <text evidence="2">Belongs to the glycosyltransferase 2 family.</text>
</comment>
<reference evidence="11 12" key="1">
    <citation type="submission" date="2017-07" db="EMBL/GenBank/DDBJ databases">
        <title>The genome sequence of Paludifilum halophilum highlights mechanisms for microbial adaptation to high salt environemnts.</title>
        <authorList>
            <person name="Belbahri L."/>
        </authorList>
    </citation>
    <scope>NUCLEOTIDE SEQUENCE [LARGE SCALE GENOMIC DNA]</scope>
    <source>
        <strain evidence="11 12">DSM 102817</strain>
    </source>
</reference>
<comment type="catalytic activity">
    <reaction evidence="8">
        <text>(2R)-3-phosphoglycerate + UDP-alpha-D-glucose = (2R)-2-O-(alpha-D-glucopyranosyl)-3-phospho-glycerate + UDP + H(+)</text>
        <dbReference type="Rhea" id="RHEA:31319"/>
        <dbReference type="ChEBI" id="CHEBI:15378"/>
        <dbReference type="ChEBI" id="CHEBI:58223"/>
        <dbReference type="ChEBI" id="CHEBI:58272"/>
        <dbReference type="ChEBI" id="CHEBI:58885"/>
        <dbReference type="ChEBI" id="CHEBI:62600"/>
        <dbReference type="EC" id="2.4.1.266"/>
    </reaction>
    <physiologicalReaction direction="left-to-right" evidence="8">
        <dbReference type="Rhea" id="RHEA:31320"/>
    </physiologicalReaction>
</comment>
<dbReference type="SUPFAM" id="SSF53448">
    <property type="entry name" value="Nucleotide-diphospho-sugar transferases"/>
    <property type="match status" value="1"/>
</dbReference>
<evidence type="ECO:0000313" key="12">
    <source>
        <dbReference type="Proteomes" id="UP000215459"/>
    </source>
</evidence>
<evidence type="ECO:0000259" key="10">
    <source>
        <dbReference type="Pfam" id="PF00535"/>
    </source>
</evidence>
<keyword evidence="12" id="KW-1185">Reference proteome</keyword>
<dbReference type="CDD" id="cd04179">
    <property type="entry name" value="DPM_DPG-synthase_like"/>
    <property type="match status" value="1"/>
</dbReference>
<evidence type="ECO:0000256" key="4">
    <source>
        <dbReference type="ARBA" id="ARBA00022679"/>
    </source>
</evidence>
<dbReference type="RefSeq" id="WP_094262919.1">
    <property type="nucleotide sequence ID" value="NZ_NOWF01000001.1"/>
</dbReference>
<dbReference type="Pfam" id="PF00535">
    <property type="entry name" value="Glycos_transf_2"/>
    <property type="match status" value="1"/>
</dbReference>
<keyword evidence="3" id="KW-0328">Glycosyltransferase</keyword>
<comment type="caution">
    <text evidence="11">The sequence shown here is derived from an EMBL/GenBank/DDBJ whole genome shotgun (WGS) entry which is preliminary data.</text>
</comment>
<dbReference type="PANTHER" id="PTHR48090">
    <property type="entry name" value="UNDECAPRENYL-PHOSPHATE 4-DEOXY-4-FORMAMIDO-L-ARABINOSE TRANSFERASE-RELATED"/>
    <property type="match status" value="1"/>
</dbReference>
<comment type="cofactor">
    <cofactor evidence="1">
        <name>Mg(2+)</name>
        <dbReference type="ChEBI" id="CHEBI:18420"/>
    </cofactor>
</comment>
<dbReference type="Gene3D" id="3.90.550.10">
    <property type="entry name" value="Spore Coat Polysaccharide Biosynthesis Protein SpsA, Chain A"/>
    <property type="match status" value="1"/>
</dbReference>
<proteinExistence type="inferred from homology"/>
<dbReference type="InterPro" id="IPR050256">
    <property type="entry name" value="Glycosyltransferase_2"/>
</dbReference>
<gene>
    <name evidence="11" type="ORF">CHM34_02155</name>
</gene>
<protein>
    <recommendedName>
        <fullName evidence="7">Glucosyl-3-phosphoglycerate synthase</fullName>
        <ecNumber evidence="6">2.4.1.266</ecNumber>
    </recommendedName>
</protein>
<comment type="catalytic activity">
    <reaction evidence="9">
        <text>an NDP-alpha-D-glucose + (2R)-3-phosphoglycerate = (2R)-2-O-(alpha-D-glucopyranosyl)-3-phospho-glycerate + a ribonucleoside 5'-diphosphate + H(+)</text>
        <dbReference type="Rhea" id="RHEA:47244"/>
        <dbReference type="ChEBI" id="CHEBI:15378"/>
        <dbReference type="ChEBI" id="CHEBI:57930"/>
        <dbReference type="ChEBI" id="CHEBI:58272"/>
        <dbReference type="ChEBI" id="CHEBI:62600"/>
        <dbReference type="ChEBI" id="CHEBI:76533"/>
        <dbReference type="EC" id="2.4.1.266"/>
    </reaction>
    <physiologicalReaction direction="left-to-right" evidence="9">
        <dbReference type="Rhea" id="RHEA:47245"/>
    </physiologicalReaction>
</comment>
<evidence type="ECO:0000256" key="2">
    <source>
        <dbReference type="ARBA" id="ARBA00006739"/>
    </source>
</evidence>
<feature type="domain" description="Glycosyltransferase 2-like" evidence="10">
    <location>
        <begin position="8"/>
        <end position="118"/>
    </location>
</feature>
<evidence type="ECO:0000256" key="8">
    <source>
        <dbReference type="ARBA" id="ARBA00048689"/>
    </source>
</evidence>
<dbReference type="EMBL" id="NOWF01000001">
    <property type="protein sequence ID" value="OYD09817.1"/>
    <property type="molecule type" value="Genomic_DNA"/>
</dbReference>
<evidence type="ECO:0000313" key="11">
    <source>
        <dbReference type="EMBL" id="OYD09817.1"/>
    </source>
</evidence>